<keyword evidence="5" id="KW-1185">Reference proteome</keyword>
<keyword evidence="3" id="KW-1133">Transmembrane helix</keyword>
<dbReference type="InterPro" id="IPR001977">
    <property type="entry name" value="Depp_CoAkinase"/>
</dbReference>
<evidence type="ECO:0000313" key="4">
    <source>
        <dbReference type="EMBL" id="GMI40173.1"/>
    </source>
</evidence>
<organism evidence="4 5">
    <name type="scientific">Triparma columacea</name>
    <dbReference type="NCBI Taxonomy" id="722753"/>
    <lineage>
        <taxon>Eukaryota</taxon>
        <taxon>Sar</taxon>
        <taxon>Stramenopiles</taxon>
        <taxon>Ochrophyta</taxon>
        <taxon>Bolidophyceae</taxon>
        <taxon>Parmales</taxon>
        <taxon>Triparmaceae</taxon>
        <taxon>Triparma</taxon>
    </lineage>
</organism>
<keyword evidence="3" id="KW-0472">Membrane</keyword>
<comment type="caution">
    <text evidence="4">The sequence shown here is derived from an EMBL/GenBank/DDBJ whole genome shotgun (WGS) entry which is preliminary data.</text>
</comment>
<dbReference type="PANTHER" id="PTHR10695:SF46">
    <property type="entry name" value="BIFUNCTIONAL COENZYME A SYNTHASE-RELATED"/>
    <property type="match status" value="1"/>
</dbReference>
<evidence type="ECO:0000313" key="5">
    <source>
        <dbReference type="Proteomes" id="UP001165065"/>
    </source>
</evidence>
<reference evidence="5" key="1">
    <citation type="journal article" date="2023" name="Commun. Biol.">
        <title>Genome analysis of Parmales, the sister group of diatoms, reveals the evolutionary specialization of diatoms from phago-mixotrophs to photoautotrophs.</title>
        <authorList>
            <person name="Ban H."/>
            <person name="Sato S."/>
            <person name="Yoshikawa S."/>
            <person name="Yamada K."/>
            <person name="Nakamura Y."/>
            <person name="Ichinomiya M."/>
            <person name="Sato N."/>
            <person name="Blanc-Mathieu R."/>
            <person name="Endo H."/>
            <person name="Kuwata A."/>
            <person name="Ogata H."/>
        </authorList>
    </citation>
    <scope>NUCLEOTIDE SEQUENCE [LARGE SCALE GENOMIC DNA]</scope>
</reference>
<dbReference type="InterPro" id="IPR027417">
    <property type="entry name" value="P-loop_NTPase"/>
</dbReference>
<evidence type="ECO:0008006" key="6">
    <source>
        <dbReference type="Google" id="ProtNLM"/>
    </source>
</evidence>
<dbReference type="GO" id="GO:0015937">
    <property type="term" value="P:coenzyme A biosynthetic process"/>
    <property type="evidence" value="ECO:0007669"/>
    <property type="project" value="InterPro"/>
</dbReference>
<dbReference type="HAMAP" id="MF_00376">
    <property type="entry name" value="Dephospho_CoA_kinase"/>
    <property type="match status" value="1"/>
</dbReference>
<protein>
    <recommendedName>
        <fullName evidence="6">Dephospho-CoA kinase</fullName>
    </recommendedName>
</protein>
<dbReference type="CDD" id="cd02022">
    <property type="entry name" value="DPCK"/>
    <property type="match status" value="1"/>
</dbReference>
<dbReference type="Proteomes" id="UP001165065">
    <property type="component" value="Unassembled WGS sequence"/>
</dbReference>
<dbReference type="OrthoDB" id="247245at2759"/>
<feature type="transmembrane region" description="Helical" evidence="3">
    <location>
        <begin position="44"/>
        <end position="66"/>
    </location>
</feature>
<gene>
    <name evidence="4" type="ORF">TrCOL_g2098</name>
</gene>
<keyword evidence="2" id="KW-0067">ATP-binding</keyword>
<keyword evidence="3" id="KW-0812">Transmembrane</keyword>
<dbReference type="SUPFAM" id="SSF52540">
    <property type="entry name" value="P-loop containing nucleoside triphosphate hydrolases"/>
    <property type="match status" value="1"/>
</dbReference>
<dbReference type="EMBL" id="BRYA01000122">
    <property type="protein sequence ID" value="GMI40173.1"/>
    <property type="molecule type" value="Genomic_DNA"/>
</dbReference>
<dbReference type="GO" id="GO:0005524">
    <property type="term" value="F:ATP binding"/>
    <property type="evidence" value="ECO:0007669"/>
    <property type="project" value="UniProtKB-KW"/>
</dbReference>
<dbReference type="Gene3D" id="3.40.50.300">
    <property type="entry name" value="P-loop containing nucleotide triphosphate hydrolases"/>
    <property type="match status" value="1"/>
</dbReference>
<dbReference type="PANTHER" id="PTHR10695">
    <property type="entry name" value="DEPHOSPHO-COA KINASE-RELATED"/>
    <property type="match status" value="1"/>
</dbReference>
<proteinExistence type="inferred from homology"/>
<dbReference type="Pfam" id="PF01121">
    <property type="entry name" value="CoaE"/>
    <property type="match status" value="1"/>
</dbReference>
<dbReference type="AlphaFoldDB" id="A0A9W7GCL6"/>
<name>A0A9W7GCL6_9STRA</name>
<feature type="transmembrane region" description="Helical" evidence="3">
    <location>
        <begin position="12"/>
        <end position="32"/>
    </location>
</feature>
<dbReference type="GO" id="GO:0004140">
    <property type="term" value="F:dephospho-CoA kinase activity"/>
    <property type="evidence" value="ECO:0007669"/>
    <property type="project" value="InterPro"/>
</dbReference>
<dbReference type="NCBIfam" id="TIGR00152">
    <property type="entry name" value="dephospho-CoA kinase"/>
    <property type="match status" value="1"/>
</dbReference>
<evidence type="ECO:0000256" key="1">
    <source>
        <dbReference type="ARBA" id="ARBA00022741"/>
    </source>
</evidence>
<sequence>MFLQPNDELNVAIVLAQIFTTILVSIISALLCNRFANRAAVCGGYIQSSLASLLSTTLLLLLPFLLTSFTDSHHALDILILLLHHYSLRLGSSLQPIGLTGSIATGKSTVSNLLRSTYNQPIVDVDKIAHSILLPSHPLKAYSQIVKAFGSTILNDDSSRTINRTALGAVIFSDAGKRRVLNKITHPKIRRCMLSQIIYNKVVKNERQVWVDVPLLFESPGLRYLFGLIVVVSTEPELQRKRLEKRNPELTSSQCVDRINSQMPLLEKVKMSHICVNNDGGINDLQSKVHTCVSRVVNGNAFEKGLDKAKILWVAMLICNDDGIGAFGVKMAALAYFTGMAVARR</sequence>
<accession>A0A9W7GCL6</accession>
<dbReference type="PROSITE" id="PS51219">
    <property type="entry name" value="DPCK"/>
    <property type="match status" value="1"/>
</dbReference>
<evidence type="ECO:0000256" key="3">
    <source>
        <dbReference type="SAM" id="Phobius"/>
    </source>
</evidence>
<evidence type="ECO:0000256" key="2">
    <source>
        <dbReference type="ARBA" id="ARBA00022840"/>
    </source>
</evidence>
<keyword evidence="1" id="KW-0547">Nucleotide-binding</keyword>